<name>Q69AA8_ACTPL</name>
<feature type="domain" description="Glycosyltransferase 2-like" evidence="1">
    <location>
        <begin position="50"/>
        <end position="181"/>
    </location>
</feature>
<dbReference type="PANTHER" id="PTHR22916">
    <property type="entry name" value="GLYCOSYLTRANSFERASE"/>
    <property type="match status" value="1"/>
</dbReference>
<dbReference type="PANTHER" id="PTHR22916:SF3">
    <property type="entry name" value="UDP-GLCNAC:BETAGAL BETA-1,3-N-ACETYLGLUCOSAMINYLTRANSFERASE-LIKE PROTEIN 1"/>
    <property type="match status" value="1"/>
</dbReference>
<dbReference type="Pfam" id="PF04464">
    <property type="entry name" value="Glyphos_transf"/>
    <property type="match status" value="1"/>
</dbReference>
<dbReference type="Pfam" id="PF00535">
    <property type="entry name" value="Glycos_transf_2"/>
    <property type="match status" value="1"/>
</dbReference>
<dbReference type="InterPro" id="IPR029044">
    <property type="entry name" value="Nucleotide-diphossugar_trans"/>
</dbReference>
<dbReference type="CAZy" id="GT2">
    <property type="family name" value="Glycosyltransferase Family 2"/>
</dbReference>
<dbReference type="GO" id="GO:0016758">
    <property type="term" value="F:hexosyltransferase activity"/>
    <property type="evidence" value="ECO:0007669"/>
    <property type="project" value="UniProtKB-ARBA"/>
</dbReference>
<dbReference type="RefSeq" id="WP_237611542.1">
    <property type="nucleotide sequence ID" value="NZ_CP031862.1"/>
</dbReference>
<evidence type="ECO:0000313" key="3">
    <source>
        <dbReference type="EMBL" id="BAP87048.1"/>
    </source>
</evidence>
<evidence type="ECO:0000313" key="2">
    <source>
        <dbReference type="EMBL" id="AAS77491.1"/>
    </source>
</evidence>
<dbReference type="GO" id="GO:0047355">
    <property type="term" value="F:CDP-glycerol glycerophosphotransferase activity"/>
    <property type="evidence" value="ECO:0007669"/>
    <property type="project" value="InterPro"/>
</dbReference>
<dbReference type="GO" id="GO:0016020">
    <property type="term" value="C:membrane"/>
    <property type="evidence" value="ECO:0007669"/>
    <property type="project" value="InterPro"/>
</dbReference>
<dbReference type="InterPro" id="IPR001173">
    <property type="entry name" value="Glyco_trans_2-like"/>
</dbReference>
<reference evidence="2" key="2">
    <citation type="journal article" date="2008" name="Vet. Microbiol.">
        <title>The genetic organisation of the capsule biosynthesis region of Actinobacillus pleuropneumoniae serotypes 1, 6, 7, and 12.</title>
        <authorList>
            <person name="Jessing S.G."/>
            <person name="Ahrens P."/>
            <person name="Inzana T.J."/>
            <person name="Angen O."/>
        </authorList>
    </citation>
    <scope>NUCLEOTIDE SEQUENCE</scope>
    <source>
        <strain evidence="2">8329</strain>
    </source>
</reference>
<dbReference type="EMBL" id="AB701757">
    <property type="protein sequence ID" value="BAP87048.1"/>
    <property type="molecule type" value="Genomic_DNA"/>
</dbReference>
<accession>Q69AA8</accession>
<dbReference type="AlphaFoldDB" id="Q69AA8"/>
<dbReference type="InterPro" id="IPR043148">
    <property type="entry name" value="TagF_C"/>
</dbReference>
<proteinExistence type="predicted"/>
<sequence length="874" mass="103611">MNKISKRKFRKLKNTPGLFFKDFYTNRLLQLRNFIYLNSRKKKLNSKKFTIISAVYNVSEYLDDYLESLVNQRLDFETSIDVILVNDGSPDDSEIIIKKWIKKYPNNIHYIKKKNGGQSSARNLGLKFVKTEWVTFIDPDDFLDLNYFYLLNDTLEKYDHIGAFVTKFKLFKEKFGTYHDGFQTDFCFTKPIRVLKANDMEDCVQFSSSSSVYRTDVIHKNKILFDEKLTASFEDTKFFYDYLYNIKESNILYIKDAIYNYRLRSNESSSSNSQWTKKAKYQEFFQFGLLSVIKKYNENGTIPTFIQRLVLFSIIPYLQVAMINKKRIEDVLNESEINNLLQSIKECLSYVETNTLEKFYNSPGNYFWINAINNYFYNKLPIDKRVYINKVNLDENKVYFRFYGIKGKTKFSLKVNNKHLKTSSERVIEYKLFSDNLINEYNICYHIEPNKKIEFLLDGEKAKIYTDFKILSDKDTDFYKGYISKNNSLKNIALFIDSGYKADDNAEHLYEKLLKNKNLDNFIDDHYYLLDKESEHWNRLILKGFNLVDIKSMKGVWLMKNAKYIFCSYLPGHLNEWATHHSFKFQKFIFLQHGIITSNLSKPFNASYSQIYKMVISSKFEKSEILDDKFNYIFHSNDLILSTIPRLDKLVNHKRNQSNKVKKILVCPTWRTSLGNINFNKKDAISSFKETSYIKNWLGLLYSDKLRNYLEEGKIEISFLPHQNFHQLLEENSLNEKLFFDINENIRILNPKKSSYQELFIDHDILITDFSSLHFDFATLQKDILYFQFDKDEFYGISHAYQKGLFNFEKDGFGQVTYTLEELLDQLVILINSQNEKVVNGYKKRISNVFLPSLGDSCNYILKNVFTNPKRNIN</sequence>
<dbReference type="InterPro" id="IPR007554">
    <property type="entry name" value="Glycerophosphate_synth"/>
</dbReference>
<organism evidence="2">
    <name type="scientific">Actinobacillus pleuropneumoniae</name>
    <name type="common">Haemophilus pleuropneumoniae</name>
    <dbReference type="NCBI Taxonomy" id="715"/>
    <lineage>
        <taxon>Bacteria</taxon>
        <taxon>Pseudomonadati</taxon>
        <taxon>Pseudomonadota</taxon>
        <taxon>Gammaproteobacteria</taxon>
        <taxon>Pasteurellales</taxon>
        <taxon>Pasteurellaceae</taxon>
        <taxon>Actinobacillus</taxon>
    </lineage>
</organism>
<gene>
    <name evidence="2" type="primary">cps12B</name>
</gene>
<dbReference type="EMBL" id="AY496881">
    <property type="protein sequence ID" value="AAS77491.1"/>
    <property type="molecule type" value="Genomic_DNA"/>
</dbReference>
<reference evidence="3" key="3">
    <citation type="journal article" date="2015" name="J. Vet. Diagn. Invest.">
        <title>Isolation and genetic characterization of an Actinobacillus pleuropneumoniae serovar K12:O3 strain.</title>
        <authorList>
            <person name="Ito H."/>
            <person name="Matsumoto A."/>
        </authorList>
    </citation>
    <scope>NUCLEOTIDE SEQUENCE</scope>
    <source>
        <strain evidence="3">QAS106</strain>
    </source>
</reference>
<evidence type="ECO:0000259" key="1">
    <source>
        <dbReference type="Pfam" id="PF00535"/>
    </source>
</evidence>
<dbReference type="Gene3D" id="3.90.550.10">
    <property type="entry name" value="Spore Coat Polysaccharide Biosynthesis Protein SpsA, Chain A"/>
    <property type="match status" value="1"/>
</dbReference>
<dbReference type="SUPFAM" id="SSF53448">
    <property type="entry name" value="Nucleotide-diphospho-sugar transferases"/>
    <property type="match status" value="1"/>
</dbReference>
<protein>
    <submittedName>
        <fullName evidence="3">Capsular polysaccharide synthesis protein B</fullName>
    </submittedName>
    <submittedName>
        <fullName evidence="2">Cps12B</fullName>
    </submittedName>
</protein>
<dbReference type="CDD" id="cd00761">
    <property type="entry name" value="Glyco_tranf_GTA_type"/>
    <property type="match status" value="1"/>
</dbReference>
<reference evidence="2" key="1">
    <citation type="submission" date="2003-12" db="EMBL/GenBank/DDBJ databases">
        <authorList>
            <person name="Jessing S."/>
            <person name="Ahrens P."/>
            <person name="Angen Y."/>
        </authorList>
    </citation>
    <scope>NUCLEOTIDE SEQUENCE</scope>
    <source>
        <strain evidence="2">8329</strain>
    </source>
</reference>
<dbReference type="Gene3D" id="3.40.50.12580">
    <property type="match status" value="1"/>
</dbReference>